<dbReference type="GeneID" id="85457308"/>
<feature type="compositionally biased region" description="Polar residues" evidence="1">
    <location>
        <begin position="24"/>
        <end position="39"/>
    </location>
</feature>
<evidence type="ECO:0000313" key="2">
    <source>
        <dbReference type="EMBL" id="KAK1671871.1"/>
    </source>
</evidence>
<dbReference type="Proteomes" id="UP001224890">
    <property type="component" value="Unassembled WGS sequence"/>
</dbReference>
<name>A0AAJ0EPN1_9PEZI</name>
<organism evidence="2 3">
    <name type="scientific">Colletotrichum godetiae</name>
    <dbReference type="NCBI Taxonomy" id="1209918"/>
    <lineage>
        <taxon>Eukaryota</taxon>
        <taxon>Fungi</taxon>
        <taxon>Dikarya</taxon>
        <taxon>Ascomycota</taxon>
        <taxon>Pezizomycotina</taxon>
        <taxon>Sordariomycetes</taxon>
        <taxon>Hypocreomycetidae</taxon>
        <taxon>Glomerellales</taxon>
        <taxon>Glomerellaceae</taxon>
        <taxon>Colletotrichum</taxon>
        <taxon>Colletotrichum acutatum species complex</taxon>
    </lineage>
</organism>
<protein>
    <submittedName>
        <fullName evidence="2">Uncharacterized protein</fullName>
    </submittedName>
</protein>
<evidence type="ECO:0000313" key="3">
    <source>
        <dbReference type="Proteomes" id="UP001224890"/>
    </source>
</evidence>
<accession>A0AAJ0EPN1</accession>
<feature type="region of interest" description="Disordered" evidence="1">
    <location>
        <begin position="1"/>
        <end position="65"/>
    </location>
</feature>
<gene>
    <name evidence="2" type="ORF">BDP55DRAFT_635500</name>
</gene>
<comment type="caution">
    <text evidence="2">The sequence shown here is derived from an EMBL/GenBank/DDBJ whole genome shotgun (WGS) entry which is preliminary data.</text>
</comment>
<dbReference type="EMBL" id="JAHMHR010000043">
    <property type="protein sequence ID" value="KAK1671871.1"/>
    <property type="molecule type" value="Genomic_DNA"/>
</dbReference>
<evidence type="ECO:0000256" key="1">
    <source>
        <dbReference type="SAM" id="MobiDB-lite"/>
    </source>
</evidence>
<sequence>MPCAIRSQRKNQETKRLDNGIGPNDSSSRSNQDCDTHTNWAKAAPKTSDKLQSSSQPWRVGDGSTTVVGGSELVKSQGSMGGKAIPSTIATLPGSLPEPVPSLRLCVLGVFRGTVELSFKGPGSASHLFSILFWRTPTQDACSWGFLTLANFFLSSFFLSPLSPLQGARCEVRGARCLPAARVRLPSLLGALAWSWTWEGAKANEGKGNARPQETRKVQLVSLENGQWPCGAFAPAYLPRWSRPSVSSTVLPSLPNHPRIQGPPKVADGKVPRCSASSSVFLAVFGDRHGPHPGQGSRSEVPDAQVIRALRTAHHPRTSYRLRVPALP</sequence>
<reference evidence="2" key="1">
    <citation type="submission" date="2021-06" db="EMBL/GenBank/DDBJ databases">
        <title>Comparative genomics, transcriptomics and evolutionary studies reveal genomic signatures of adaptation to plant cell wall in hemibiotrophic fungi.</title>
        <authorList>
            <consortium name="DOE Joint Genome Institute"/>
            <person name="Baroncelli R."/>
            <person name="Diaz J.F."/>
            <person name="Benocci T."/>
            <person name="Peng M."/>
            <person name="Battaglia E."/>
            <person name="Haridas S."/>
            <person name="Andreopoulos W."/>
            <person name="Labutti K."/>
            <person name="Pangilinan J."/>
            <person name="Floch G.L."/>
            <person name="Makela M.R."/>
            <person name="Henrissat B."/>
            <person name="Grigoriev I.V."/>
            <person name="Crouch J.A."/>
            <person name="De Vries R.P."/>
            <person name="Sukno S.A."/>
            <person name="Thon M.R."/>
        </authorList>
    </citation>
    <scope>NUCLEOTIDE SEQUENCE</scope>
    <source>
        <strain evidence="2">CBS 193.32</strain>
    </source>
</reference>
<dbReference type="RefSeq" id="XP_060425874.1">
    <property type="nucleotide sequence ID" value="XM_060572782.1"/>
</dbReference>
<keyword evidence="3" id="KW-1185">Reference proteome</keyword>
<proteinExistence type="predicted"/>
<dbReference type="AlphaFoldDB" id="A0AAJ0EPN1"/>